<gene>
    <name evidence="7" type="ORF">T552_03032</name>
</gene>
<dbReference type="PANTHER" id="PTHR18947">
    <property type="entry name" value="HOOK PROTEINS"/>
    <property type="match status" value="1"/>
</dbReference>
<evidence type="ECO:0000256" key="5">
    <source>
        <dbReference type="SAM" id="MobiDB-lite"/>
    </source>
</evidence>
<dbReference type="OrthoDB" id="2129491at2759"/>
<evidence type="ECO:0000313" key="7">
    <source>
        <dbReference type="EMBL" id="KTW26139.1"/>
    </source>
</evidence>
<dbReference type="InterPro" id="IPR036872">
    <property type="entry name" value="CH_dom_sf"/>
</dbReference>
<dbReference type="InterPro" id="IPR043936">
    <property type="entry name" value="HOOK_N"/>
</dbReference>
<evidence type="ECO:0000256" key="1">
    <source>
        <dbReference type="ARBA" id="ARBA00004496"/>
    </source>
</evidence>
<dbReference type="CDD" id="cd22211">
    <property type="entry name" value="HkD_SF"/>
    <property type="match status" value="1"/>
</dbReference>
<dbReference type="Gene3D" id="1.10.418.10">
    <property type="entry name" value="Calponin-like domain"/>
    <property type="match status" value="1"/>
</dbReference>
<dbReference type="Pfam" id="PF19047">
    <property type="entry name" value="HOOK_N"/>
    <property type="match status" value="1"/>
</dbReference>
<dbReference type="SUPFAM" id="SSF116907">
    <property type="entry name" value="Hook domain"/>
    <property type="match status" value="1"/>
</dbReference>
<evidence type="ECO:0000313" key="8">
    <source>
        <dbReference type="Proteomes" id="UP000054454"/>
    </source>
</evidence>
<name>A0A0W4ZCJ1_PNEC8</name>
<dbReference type="GO" id="GO:0051959">
    <property type="term" value="F:dynein light intermediate chain binding"/>
    <property type="evidence" value="ECO:0007669"/>
    <property type="project" value="TreeGrafter"/>
</dbReference>
<dbReference type="PANTHER" id="PTHR18947:SF28">
    <property type="entry name" value="GIRDIN, ISOFORM A"/>
    <property type="match status" value="1"/>
</dbReference>
<feature type="region of interest" description="Disordered" evidence="5">
    <location>
        <begin position="447"/>
        <end position="469"/>
    </location>
</feature>
<feature type="coiled-coil region" evidence="4">
    <location>
        <begin position="573"/>
        <end position="670"/>
    </location>
</feature>
<evidence type="ECO:0000256" key="2">
    <source>
        <dbReference type="ARBA" id="ARBA00022490"/>
    </source>
</evidence>
<dbReference type="AlphaFoldDB" id="A0A0W4ZCJ1"/>
<dbReference type="Proteomes" id="UP000054454">
    <property type="component" value="Unassembled WGS sequence"/>
</dbReference>
<dbReference type="EMBL" id="LFVZ01000014">
    <property type="protein sequence ID" value="KTW26139.1"/>
    <property type="molecule type" value="Genomic_DNA"/>
</dbReference>
<feature type="coiled-coil region" evidence="4">
    <location>
        <begin position="184"/>
        <end position="337"/>
    </location>
</feature>
<feature type="region of interest" description="Disordered" evidence="5">
    <location>
        <begin position="487"/>
        <end position="522"/>
    </location>
</feature>
<keyword evidence="3 4" id="KW-0175">Coiled coil</keyword>
<evidence type="ECO:0000259" key="6">
    <source>
        <dbReference type="Pfam" id="PF19047"/>
    </source>
</evidence>
<dbReference type="GeneID" id="28937754"/>
<feature type="compositionally biased region" description="Polar residues" evidence="5">
    <location>
        <begin position="447"/>
        <end position="462"/>
    </location>
</feature>
<dbReference type="GO" id="GO:0005815">
    <property type="term" value="C:microtubule organizing center"/>
    <property type="evidence" value="ECO:0007669"/>
    <property type="project" value="TreeGrafter"/>
</dbReference>
<dbReference type="GO" id="GO:0031122">
    <property type="term" value="P:cytoplasmic microtubule organization"/>
    <property type="evidence" value="ECO:0007669"/>
    <property type="project" value="TreeGrafter"/>
</dbReference>
<dbReference type="RefSeq" id="XP_018224683.1">
    <property type="nucleotide sequence ID" value="XM_018371551.1"/>
</dbReference>
<comment type="caution">
    <text evidence="7">The sequence shown here is derived from an EMBL/GenBank/DDBJ whole genome shotgun (WGS) entry which is preliminary data.</text>
</comment>
<sequence length="770" mass="91304">MNPEEERVKMALFHWINTFDIDRTDHEIRCFEELSDGIIIYKILLEIDPSFFHNTIEAIPVDNGIANRAYRLNNGNMDVIMKRKYFLKKEVKRIYKYLEKYYEEKRGQSFAEVDKDIPNVEAIAKNSSEREMVKLLKIVLRCSFFQENWEKSVKRMKNLDSEIQEVLEQINHEGVKFEGKNDLNEKTKKKMSNFDEEIAIISKEKDILRKNYELILEENVILREDQKIMKSKLNSMIEKLDKAENLNTDYESQINHLQTQVNEFECELHQYKDNSIQKDMEIQRQNEIIIFLTHEKEEFKKKMDEYVLLREELQKEKQNLEKERNLINIYKQKLEKDLNILNQEEILNFKNISYRKNNKMHVSIHNENVVKDDILESEFQETPCNKLANKTSELNVKCFKNDSETKENKIQPFYEKINILQQSKEDFHNSLSKSSKDLDNELKHQSNAYPNSQISQFQQESDMPNKKTSERSIVVIKNLINNFKKSKDKTEDKHFEKNEKKNELDHQIHNNNNNNNNNSEFLKDSKLNSSFISSKIDAIPETQIQELENLNILNNNRVMKFQMDKENICDLILADESSESKELQVELNKLKKSIKDLEDENKYQINIINELHKEKDTLMHELIINKDLLSNLQQENNKLNSTITSISETIDQERKKQLEAQEKIEELQNELDQSVTGALKAKQLLKKQDAIIKECKEKMALCKSTDELYDELAFKDKQIEELKKINNEETAKLKEENARMINAWYNLASHMQQKNPTVQHTFIQSPSSFD</sequence>
<accession>A0A0W4ZCJ1</accession>
<feature type="compositionally biased region" description="Basic and acidic residues" evidence="5">
    <location>
        <begin position="488"/>
        <end position="508"/>
    </location>
</feature>
<feature type="domain" description="HOOK N-terminal" evidence="6">
    <location>
        <begin position="11"/>
        <end position="168"/>
    </location>
</feature>
<keyword evidence="8" id="KW-1185">Reference proteome</keyword>
<keyword evidence="2" id="KW-0963">Cytoplasm</keyword>
<protein>
    <recommendedName>
        <fullName evidence="6">HOOK N-terminal domain-containing protein</fullName>
    </recommendedName>
</protein>
<feature type="coiled-coil region" evidence="4">
    <location>
        <begin position="712"/>
        <end position="739"/>
    </location>
</feature>
<proteinExistence type="predicted"/>
<comment type="subcellular location">
    <subcellularLocation>
        <location evidence="1">Cytoplasm</location>
    </subcellularLocation>
</comment>
<organism evidence="7 8">
    <name type="scientific">Pneumocystis carinii (strain B80)</name>
    <name type="common">Rat pneumocystis pneumonia agent</name>
    <name type="synonym">Pneumocystis carinii f. sp. carinii</name>
    <dbReference type="NCBI Taxonomy" id="1408658"/>
    <lineage>
        <taxon>Eukaryota</taxon>
        <taxon>Fungi</taxon>
        <taxon>Dikarya</taxon>
        <taxon>Ascomycota</taxon>
        <taxon>Taphrinomycotina</taxon>
        <taxon>Pneumocystomycetes</taxon>
        <taxon>Pneumocystaceae</taxon>
        <taxon>Pneumocystis</taxon>
    </lineage>
</organism>
<evidence type="ECO:0000256" key="4">
    <source>
        <dbReference type="SAM" id="Coils"/>
    </source>
</evidence>
<dbReference type="VEuPathDB" id="FungiDB:T552_03032"/>
<dbReference type="GO" id="GO:0005737">
    <property type="term" value="C:cytoplasm"/>
    <property type="evidence" value="ECO:0007669"/>
    <property type="project" value="UniProtKB-SubCell"/>
</dbReference>
<reference evidence="8" key="1">
    <citation type="journal article" date="2016" name="Nat. Commun.">
        <title>Genome analysis of three Pneumocystis species reveals adaptation mechanisms to life exclusively in mammalian hosts.</title>
        <authorList>
            <person name="Ma L."/>
            <person name="Chen Z."/>
            <person name="Huang D.W."/>
            <person name="Kutty G."/>
            <person name="Ishihara M."/>
            <person name="Wang H."/>
            <person name="Abouelleil A."/>
            <person name="Bishop L."/>
            <person name="Davey E."/>
            <person name="Deng R."/>
            <person name="Deng X."/>
            <person name="Fan L."/>
            <person name="Fantoni G."/>
            <person name="Fitzgerald M."/>
            <person name="Gogineni E."/>
            <person name="Goldberg J.M."/>
            <person name="Handley G."/>
            <person name="Hu X."/>
            <person name="Huber C."/>
            <person name="Jiao X."/>
            <person name="Jones K."/>
            <person name="Levin J.Z."/>
            <person name="Liu Y."/>
            <person name="Macdonald P."/>
            <person name="Melnikov A."/>
            <person name="Raley C."/>
            <person name="Sassi M."/>
            <person name="Sherman B.T."/>
            <person name="Song X."/>
            <person name="Sykes S."/>
            <person name="Tran B."/>
            <person name="Walsh L."/>
            <person name="Xia Y."/>
            <person name="Yang J."/>
            <person name="Young S."/>
            <person name="Zeng Q."/>
            <person name="Zheng X."/>
            <person name="Stephens R."/>
            <person name="Nusbaum C."/>
            <person name="Birren B.W."/>
            <person name="Azadi P."/>
            <person name="Lempicki R.A."/>
            <person name="Cuomo C.A."/>
            <person name="Kovacs J.A."/>
        </authorList>
    </citation>
    <scope>NUCLEOTIDE SEQUENCE [LARGE SCALE GENOMIC DNA]</scope>
    <source>
        <strain evidence="8">B80</strain>
    </source>
</reference>
<dbReference type="GO" id="GO:0008017">
    <property type="term" value="F:microtubule binding"/>
    <property type="evidence" value="ECO:0007669"/>
    <property type="project" value="TreeGrafter"/>
</dbReference>
<evidence type="ECO:0000256" key="3">
    <source>
        <dbReference type="ARBA" id="ARBA00023054"/>
    </source>
</evidence>
<dbReference type="GO" id="GO:0030705">
    <property type="term" value="P:cytoskeleton-dependent intracellular transport"/>
    <property type="evidence" value="ECO:0007669"/>
    <property type="project" value="InterPro"/>
</dbReference>